<proteinExistence type="predicted"/>
<comment type="caution">
    <text evidence="3">The sequence shown here is derived from an EMBL/GenBank/DDBJ whole genome shotgun (WGS) entry which is preliminary data.</text>
</comment>
<dbReference type="EMBL" id="QUOT01000001">
    <property type="protein sequence ID" value="REL30540.1"/>
    <property type="molecule type" value="Genomic_DNA"/>
</dbReference>
<reference evidence="4" key="1">
    <citation type="submission" date="2018-08" db="EMBL/GenBank/DDBJ databases">
        <title>Thalassotalea euphylliae genome.</title>
        <authorList>
            <person name="Summers S."/>
            <person name="Rice S.A."/>
            <person name="Freckelton M.L."/>
            <person name="Nedved B.T."/>
            <person name="Hadfield M.G."/>
        </authorList>
    </citation>
    <scope>NUCLEOTIDE SEQUENCE [LARGE SCALE GENOMIC DNA]</scope>
    <source>
        <strain evidence="4">H3</strain>
    </source>
</reference>
<dbReference type="AlphaFoldDB" id="A0A3E0U1F8"/>
<evidence type="ECO:0000313" key="4">
    <source>
        <dbReference type="Proteomes" id="UP000256899"/>
    </source>
</evidence>
<accession>A0A3E0U1F8</accession>
<dbReference type="PANTHER" id="PTHR35813">
    <property type="entry name" value="INNER MEMBRANE PROTEIN YBAN"/>
    <property type="match status" value="1"/>
</dbReference>
<keyword evidence="1 2" id="KW-0472">Membrane</keyword>
<dbReference type="InterPro" id="IPR007401">
    <property type="entry name" value="DUF454"/>
</dbReference>
<comment type="subcellular location">
    <subcellularLocation>
        <location evidence="1">Cell inner membrane</location>
        <topology evidence="1">Multi-pass membrane protein</topology>
    </subcellularLocation>
</comment>
<evidence type="ECO:0000313" key="3">
    <source>
        <dbReference type="EMBL" id="REL30540.1"/>
    </source>
</evidence>
<evidence type="ECO:0000256" key="2">
    <source>
        <dbReference type="SAM" id="Phobius"/>
    </source>
</evidence>
<dbReference type="GO" id="GO:0005886">
    <property type="term" value="C:plasma membrane"/>
    <property type="evidence" value="ECO:0007669"/>
    <property type="project" value="UniProtKB-SubCell"/>
</dbReference>
<organism evidence="3 4">
    <name type="scientific">Thalassotalea euphylliae</name>
    <dbReference type="NCBI Taxonomy" id="1655234"/>
    <lineage>
        <taxon>Bacteria</taxon>
        <taxon>Pseudomonadati</taxon>
        <taxon>Pseudomonadota</taxon>
        <taxon>Gammaproteobacteria</taxon>
        <taxon>Alteromonadales</taxon>
        <taxon>Colwelliaceae</taxon>
        <taxon>Thalassotalea</taxon>
    </lineage>
</organism>
<feature type="transmembrane region" description="Helical" evidence="2">
    <location>
        <begin position="7"/>
        <end position="27"/>
    </location>
</feature>
<dbReference type="PANTHER" id="PTHR35813:SF1">
    <property type="entry name" value="INNER MEMBRANE PROTEIN YBAN"/>
    <property type="match status" value="1"/>
</dbReference>
<gene>
    <name evidence="3" type="ORF">DXX94_07360</name>
</gene>
<feature type="transmembrane region" description="Helical" evidence="2">
    <location>
        <begin position="101"/>
        <end position="119"/>
    </location>
</feature>
<keyword evidence="2" id="KW-1133">Transmembrane helix</keyword>
<name>A0A3E0U1F8_9GAMM</name>
<keyword evidence="4" id="KW-1185">Reference proteome</keyword>
<evidence type="ECO:0000256" key="1">
    <source>
        <dbReference type="PIRNR" id="PIRNR016789"/>
    </source>
</evidence>
<dbReference type="Pfam" id="PF04304">
    <property type="entry name" value="DUF454"/>
    <property type="match status" value="1"/>
</dbReference>
<dbReference type="PIRSF" id="PIRSF016789">
    <property type="entry name" value="DUF454"/>
    <property type="match status" value="1"/>
</dbReference>
<dbReference type="RefSeq" id="WP_116014873.1">
    <property type="nucleotide sequence ID" value="NZ_QUOT01000001.1"/>
</dbReference>
<keyword evidence="2" id="KW-0812">Transmembrane</keyword>
<sequence length="128" mass="14208">MRLSRIALVIVGLLFVGLGILGVVLPVLPTTPFLIVAAACFAKSSPMLHQMLLDNRIFGPMIRDWQAHRSIPLRAKRIALVSMVLACAWSCYVLQSYLWGALVIALITGPFIFVWRLPISEQKPPEGR</sequence>
<keyword evidence="1" id="KW-1003">Cell membrane</keyword>
<dbReference type="Proteomes" id="UP000256899">
    <property type="component" value="Unassembled WGS sequence"/>
</dbReference>
<protein>
    <recommendedName>
        <fullName evidence="1">Inner membrane protein</fullName>
    </recommendedName>
</protein>
<keyword evidence="1" id="KW-0997">Cell inner membrane</keyword>